<reference evidence="1 2" key="1">
    <citation type="submission" date="2015-10" db="EMBL/GenBank/DDBJ databases">
        <title>Genome analyses suggest a sexual origin of heterokaryosis in a supposedly ancient asexual fungus.</title>
        <authorList>
            <person name="Ropars J."/>
            <person name="Sedzielewska K."/>
            <person name="Noel J."/>
            <person name="Charron P."/>
            <person name="Farinelli L."/>
            <person name="Marton T."/>
            <person name="Kruger M."/>
            <person name="Pelin A."/>
            <person name="Brachmann A."/>
            <person name="Corradi N."/>
        </authorList>
    </citation>
    <scope>NUCLEOTIDE SEQUENCE [LARGE SCALE GENOMIC DNA]</scope>
    <source>
        <strain evidence="1 2">A4</strain>
    </source>
</reference>
<dbReference type="Proteomes" id="UP000234323">
    <property type="component" value="Unassembled WGS sequence"/>
</dbReference>
<organism evidence="1 2">
    <name type="scientific">Rhizophagus irregularis</name>
    <dbReference type="NCBI Taxonomy" id="588596"/>
    <lineage>
        <taxon>Eukaryota</taxon>
        <taxon>Fungi</taxon>
        <taxon>Fungi incertae sedis</taxon>
        <taxon>Mucoromycota</taxon>
        <taxon>Glomeromycotina</taxon>
        <taxon>Glomeromycetes</taxon>
        <taxon>Glomerales</taxon>
        <taxon>Glomeraceae</taxon>
        <taxon>Rhizophagus</taxon>
    </lineage>
</organism>
<protein>
    <submittedName>
        <fullName evidence="1">Uncharacterized protein</fullName>
    </submittedName>
</protein>
<keyword evidence="2" id="KW-1185">Reference proteome</keyword>
<comment type="caution">
    <text evidence="1">The sequence shown here is derived from an EMBL/GenBank/DDBJ whole genome shotgun (WGS) entry which is preliminary data.</text>
</comment>
<gene>
    <name evidence="1" type="ORF">RhiirA4_493048</name>
</gene>
<evidence type="ECO:0000313" key="1">
    <source>
        <dbReference type="EMBL" id="PKY63575.1"/>
    </source>
</evidence>
<name>A0A2I1HXJ5_9GLOM</name>
<sequence>IILRLYNSPSEVLTGFDVDFYSVGRSPSYEMRLAKYTERGFKIKSSFTRMFRIDPTIYERSFEKLKCLAHLLVLERLNIPEICREKT</sequence>
<feature type="non-terminal residue" evidence="1">
    <location>
        <position position="1"/>
    </location>
</feature>
<proteinExistence type="predicted"/>
<dbReference type="EMBL" id="LLXI01010967">
    <property type="protein sequence ID" value="PKY63575.1"/>
    <property type="molecule type" value="Genomic_DNA"/>
</dbReference>
<dbReference type="VEuPathDB" id="FungiDB:RhiirA1_313805"/>
<evidence type="ECO:0000313" key="2">
    <source>
        <dbReference type="Proteomes" id="UP000234323"/>
    </source>
</evidence>
<dbReference type="AlphaFoldDB" id="A0A2I1HXJ5"/>
<dbReference type="VEuPathDB" id="FungiDB:FUN_001962"/>
<accession>A0A2I1HXJ5</accession>